<keyword evidence="4" id="KW-0472">Membrane</keyword>
<feature type="domain" description="RagB/SusD" evidence="7">
    <location>
        <begin position="190"/>
        <end position="493"/>
    </location>
</feature>
<sequence>MRKIKIQSILAAIAGLLLATGCSSSFLDTDPTDAVSSEKVPVPENAEALVNGAWYNLFDYSSTYANIGYRALQCLDDMMASDVVSRPKYGFNSSYQFDDIAISSNSRTEFAWYLMYKTIDNCNTALSIKGDSEEFRKAQGQALVLRAFCYLHLVQHYQFTYLKDKDAPCVPIYTEPSNNTTVPKGKSTVAQVYQRIFEDLALAQDYLKNYVRSGDNQKFKPDLAVVNGLLARAYLLTGQWEEAAKAAASARKDYSLMTTTAEYEGFNNISNQEWIWGFPQIPSQSDASYNFYYLDATYVGAYSSFMADPHLKDTFVEGDIRLPLFQWMREGYLGYKKFHMRADDTADLVLMRAAEMYLIEAEANVRDGMELSQAVIPLNTLRNARGVVDYDVAGKSRKDVINEILLERRRELWGEGFGITDILRTQKAVERTALSEEMQKTEVDCWQEGGGFAKRNPLGHWFLRFPDTTPFTANSTYYLYAIPQKEINANPNL</sequence>
<dbReference type="Proteomes" id="UP000095517">
    <property type="component" value="Unassembled WGS sequence"/>
</dbReference>
<dbReference type="RefSeq" id="WP_055278868.1">
    <property type="nucleotide sequence ID" value="NZ_CABIXA010000007.1"/>
</dbReference>
<dbReference type="GO" id="GO:0009279">
    <property type="term" value="C:cell outer membrane"/>
    <property type="evidence" value="ECO:0007669"/>
    <property type="project" value="UniProtKB-SubCell"/>
</dbReference>
<evidence type="ECO:0000256" key="6">
    <source>
        <dbReference type="SAM" id="SignalP"/>
    </source>
</evidence>
<organism evidence="8 9">
    <name type="scientific">Bacteroides finegoldii</name>
    <dbReference type="NCBI Taxonomy" id="338188"/>
    <lineage>
        <taxon>Bacteria</taxon>
        <taxon>Pseudomonadati</taxon>
        <taxon>Bacteroidota</taxon>
        <taxon>Bacteroidia</taxon>
        <taxon>Bacteroidales</taxon>
        <taxon>Bacteroidaceae</taxon>
        <taxon>Bacteroides</taxon>
    </lineage>
</organism>
<keyword evidence="5" id="KW-0998">Cell outer membrane</keyword>
<proteinExistence type="inferred from homology"/>
<dbReference type="Pfam" id="PF07980">
    <property type="entry name" value="SusD_RagB"/>
    <property type="match status" value="1"/>
</dbReference>
<comment type="similarity">
    <text evidence="2">Belongs to the SusD family.</text>
</comment>
<dbReference type="InterPro" id="IPR012944">
    <property type="entry name" value="SusD_RagB_dom"/>
</dbReference>
<reference evidence="8 9" key="1">
    <citation type="submission" date="2015-09" db="EMBL/GenBank/DDBJ databases">
        <authorList>
            <consortium name="Pathogen Informatics"/>
        </authorList>
    </citation>
    <scope>NUCLEOTIDE SEQUENCE [LARGE SCALE GENOMIC DNA]</scope>
    <source>
        <strain evidence="8 9">2789STDY5608840</strain>
    </source>
</reference>
<evidence type="ECO:0000256" key="5">
    <source>
        <dbReference type="ARBA" id="ARBA00023237"/>
    </source>
</evidence>
<keyword evidence="3 6" id="KW-0732">Signal</keyword>
<feature type="chain" id="PRO_5008020101" evidence="6">
    <location>
        <begin position="28"/>
        <end position="493"/>
    </location>
</feature>
<name>A0A174DM09_9BACE</name>
<accession>A0A174DM09</accession>
<dbReference type="AlphaFoldDB" id="A0A174DM09"/>
<dbReference type="InterPro" id="IPR011990">
    <property type="entry name" value="TPR-like_helical_dom_sf"/>
</dbReference>
<comment type="subcellular location">
    <subcellularLocation>
        <location evidence="1">Cell outer membrane</location>
    </subcellularLocation>
</comment>
<protein>
    <submittedName>
        <fullName evidence="8">SusD family</fullName>
    </submittedName>
</protein>
<evidence type="ECO:0000259" key="7">
    <source>
        <dbReference type="Pfam" id="PF07980"/>
    </source>
</evidence>
<evidence type="ECO:0000256" key="4">
    <source>
        <dbReference type="ARBA" id="ARBA00023136"/>
    </source>
</evidence>
<dbReference type="STRING" id="338188.ERS852397_01654"/>
<dbReference type="PROSITE" id="PS51257">
    <property type="entry name" value="PROKAR_LIPOPROTEIN"/>
    <property type="match status" value="1"/>
</dbReference>
<evidence type="ECO:0000256" key="1">
    <source>
        <dbReference type="ARBA" id="ARBA00004442"/>
    </source>
</evidence>
<dbReference type="SUPFAM" id="SSF48452">
    <property type="entry name" value="TPR-like"/>
    <property type="match status" value="1"/>
</dbReference>
<evidence type="ECO:0000256" key="2">
    <source>
        <dbReference type="ARBA" id="ARBA00006275"/>
    </source>
</evidence>
<dbReference type="Gene3D" id="1.25.40.390">
    <property type="match status" value="1"/>
</dbReference>
<evidence type="ECO:0000313" key="8">
    <source>
        <dbReference type="EMBL" id="CUO25238.1"/>
    </source>
</evidence>
<gene>
    <name evidence="8" type="ORF">ERS852397_01654</name>
</gene>
<feature type="signal peptide" evidence="6">
    <location>
        <begin position="1"/>
        <end position="27"/>
    </location>
</feature>
<evidence type="ECO:0000313" key="9">
    <source>
        <dbReference type="Proteomes" id="UP000095517"/>
    </source>
</evidence>
<evidence type="ECO:0000256" key="3">
    <source>
        <dbReference type="ARBA" id="ARBA00022729"/>
    </source>
</evidence>
<dbReference type="EMBL" id="CYZH01000007">
    <property type="protein sequence ID" value="CUO25238.1"/>
    <property type="molecule type" value="Genomic_DNA"/>
</dbReference>